<organism evidence="2">
    <name type="scientific">Corethron hystrix</name>
    <dbReference type="NCBI Taxonomy" id="216773"/>
    <lineage>
        <taxon>Eukaryota</taxon>
        <taxon>Sar</taxon>
        <taxon>Stramenopiles</taxon>
        <taxon>Ochrophyta</taxon>
        <taxon>Bacillariophyta</taxon>
        <taxon>Coscinodiscophyceae</taxon>
        <taxon>Corethrophycidae</taxon>
        <taxon>Corethrales</taxon>
        <taxon>Corethraceae</taxon>
        <taxon>Corethron</taxon>
    </lineage>
</organism>
<gene>
    <name evidence="2" type="ORF">CHYS00102_LOCUS13779</name>
</gene>
<protein>
    <submittedName>
        <fullName evidence="2">Uncharacterized protein</fullName>
    </submittedName>
</protein>
<feature type="chain" id="PRO_5030639518" evidence="1">
    <location>
        <begin position="18"/>
        <end position="240"/>
    </location>
</feature>
<sequence>MKYILISASVLVCGVCGFNAPNIDQRRNLTFLNAQNTRTSKVTQSAALLLLPFVIASSHPIAVHAEEDSASSTAAAAIVRSIPACLPEDGACLSTSSTRDISKFSPPWSYDVARSSPESTVVALKKSLQKVGSITEEDGSYISASFSGFDLSCVVRSDGAVTYKIAQSGGGFKLPGGEKFARAKLEEVRSGSGVFGETDLSYDTGYKGGEKSKRDEGAFGQLKAFYGLQSGNGSEDIFEE</sequence>
<name>A0A7S1BI80_9STRA</name>
<evidence type="ECO:0000256" key="1">
    <source>
        <dbReference type="SAM" id="SignalP"/>
    </source>
</evidence>
<reference evidence="2" key="1">
    <citation type="submission" date="2021-01" db="EMBL/GenBank/DDBJ databases">
        <authorList>
            <person name="Corre E."/>
            <person name="Pelletier E."/>
            <person name="Niang G."/>
            <person name="Scheremetjew M."/>
            <person name="Finn R."/>
            <person name="Kale V."/>
            <person name="Holt S."/>
            <person name="Cochrane G."/>
            <person name="Meng A."/>
            <person name="Brown T."/>
            <person name="Cohen L."/>
        </authorList>
    </citation>
    <scope>NUCLEOTIDE SEQUENCE</scope>
    <source>
        <strain evidence="2">308</strain>
    </source>
</reference>
<proteinExistence type="predicted"/>
<dbReference type="AlphaFoldDB" id="A0A7S1BI80"/>
<evidence type="ECO:0000313" key="2">
    <source>
        <dbReference type="EMBL" id="CAD8886581.1"/>
    </source>
</evidence>
<dbReference type="EMBL" id="HBFR01018967">
    <property type="protein sequence ID" value="CAD8886581.1"/>
    <property type="molecule type" value="Transcribed_RNA"/>
</dbReference>
<keyword evidence="1" id="KW-0732">Signal</keyword>
<feature type="signal peptide" evidence="1">
    <location>
        <begin position="1"/>
        <end position="17"/>
    </location>
</feature>
<accession>A0A7S1BI80</accession>